<organism evidence="2 3">
    <name type="scientific">Pseudolycoriella hygida</name>
    <dbReference type="NCBI Taxonomy" id="35572"/>
    <lineage>
        <taxon>Eukaryota</taxon>
        <taxon>Metazoa</taxon>
        <taxon>Ecdysozoa</taxon>
        <taxon>Arthropoda</taxon>
        <taxon>Hexapoda</taxon>
        <taxon>Insecta</taxon>
        <taxon>Pterygota</taxon>
        <taxon>Neoptera</taxon>
        <taxon>Endopterygota</taxon>
        <taxon>Diptera</taxon>
        <taxon>Nematocera</taxon>
        <taxon>Sciaroidea</taxon>
        <taxon>Sciaridae</taxon>
        <taxon>Pseudolycoriella</taxon>
    </lineage>
</organism>
<sequence>ARNIFKTVYRSKHNITLASIQKLRKYDLVDEDWEKIDKLIDLLSPFQEATVMLSNEHSPTISRIAGVYQELFNLLEKQLLVYLVHPLNSRTLVLDPRCKLLWYKATGWPKEWIVHCRKGVTQLYKSQYKRIDVESTTTAPSNDQTKHLFKDLFSKQMKQYQKSSADDELKAYLSENVVDPDLLVKEKSGIDGVLGWWKILQKEYPCLSKMARFGCGYWSTC</sequence>
<evidence type="ECO:0000313" key="2">
    <source>
        <dbReference type="EMBL" id="KAJ6644047.1"/>
    </source>
</evidence>
<dbReference type="EMBL" id="WJQU01000002">
    <property type="protein sequence ID" value="KAJ6644047.1"/>
    <property type="molecule type" value="Genomic_DNA"/>
</dbReference>
<dbReference type="OrthoDB" id="8067060at2759"/>
<accession>A0A9Q0N5R7</accession>
<dbReference type="Proteomes" id="UP001151699">
    <property type="component" value="Chromosome B"/>
</dbReference>
<dbReference type="SUPFAM" id="SSF53098">
    <property type="entry name" value="Ribonuclease H-like"/>
    <property type="match status" value="1"/>
</dbReference>
<comment type="caution">
    <text evidence="2">The sequence shown here is derived from an EMBL/GenBank/DDBJ whole genome shotgun (WGS) entry which is preliminary data.</text>
</comment>
<evidence type="ECO:0000259" key="1">
    <source>
        <dbReference type="Pfam" id="PF05699"/>
    </source>
</evidence>
<dbReference type="PANTHER" id="PTHR23272">
    <property type="entry name" value="BED FINGER-RELATED"/>
    <property type="match status" value="1"/>
</dbReference>
<name>A0A9Q0N5R7_9DIPT</name>
<feature type="non-terminal residue" evidence="2">
    <location>
        <position position="1"/>
    </location>
</feature>
<dbReference type="AlphaFoldDB" id="A0A9Q0N5R7"/>
<reference evidence="2" key="1">
    <citation type="submission" date="2022-07" db="EMBL/GenBank/DDBJ databases">
        <authorList>
            <person name="Trinca V."/>
            <person name="Uliana J.V.C."/>
            <person name="Torres T.T."/>
            <person name="Ward R.J."/>
            <person name="Monesi N."/>
        </authorList>
    </citation>
    <scope>NUCLEOTIDE SEQUENCE</scope>
    <source>
        <strain evidence="2">HSMRA1968</strain>
        <tissue evidence="2">Whole embryos</tissue>
    </source>
</reference>
<dbReference type="PANTHER" id="PTHR23272:SF104">
    <property type="entry name" value="HAT FAMILY DIMERISATION DOMAIN CONTAINING PROTEIN, EXPRESSED"/>
    <property type="match status" value="1"/>
</dbReference>
<dbReference type="GO" id="GO:0046983">
    <property type="term" value="F:protein dimerization activity"/>
    <property type="evidence" value="ECO:0007669"/>
    <property type="project" value="InterPro"/>
</dbReference>
<protein>
    <recommendedName>
        <fullName evidence="1">HAT C-terminal dimerisation domain-containing protein</fullName>
    </recommendedName>
</protein>
<dbReference type="InterPro" id="IPR012337">
    <property type="entry name" value="RNaseH-like_sf"/>
</dbReference>
<feature type="domain" description="HAT C-terminal dimerisation" evidence="1">
    <location>
        <begin position="168"/>
        <end position="212"/>
    </location>
</feature>
<keyword evidence="3" id="KW-1185">Reference proteome</keyword>
<evidence type="ECO:0000313" key="3">
    <source>
        <dbReference type="Proteomes" id="UP001151699"/>
    </source>
</evidence>
<dbReference type="InterPro" id="IPR008906">
    <property type="entry name" value="HATC_C_dom"/>
</dbReference>
<dbReference type="Pfam" id="PF05699">
    <property type="entry name" value="Dimer_Tnp_hAT"/>
    <property type="match status" value="1"/>
</dbReference>
<gene>
    <name evidence="2" type="ORF">Bhyg_09013</name>
</gene>
<proteinExistence type="predicted"/>